<evidence type="ECO:0000256" key="9">
    <source>
        <dbReference type="ARBA" id="ARBA00023157"/>
    </source>
</evidence>
<evidence type="ECO:0000256" key="3">
    <source>
        <dbReference type="ARBA" id="ARBA00022692"/>
    </source>
</evidence>
<evidence type="ECO:0000256" key="5">
    <source>
        <dbReference type="ARBA" id="ARBA00022825"/>
    </source>
</evidence>
<dbReference type="FunFam" id="2.60.120.290:FF:000005">
    <property type="entry name" value="Procollagen C-endopeptidase enhancer 1"/>
    <property type="match status" value="2"/>
</dbReference>
<dbReference type="PROSITE" id="PS50024">
    <property type="entry name" value="SEA"/>
    <property type="match status" value="1"/>
</dbReference>
<reference evidence="16" key="4">
    <citation type="submission" date="2025-09" db="UniProtKB">
        <authorList>
            <consortium name="Ensembl"/>
        </authorList>
    </citation>
    <scope>IDENTIFICATION</scope>
</reference>
<dbReference type="CTD" id="6768"/>
<dbReference type="Gene3D" id="2.40.10.10">
    <property type="entry name" value="Trypsin-like serine proteases"/>
    <property type="match status" value="2"/>
</dbReference>
<dbReference type="InterPro" id="IPR036364">
    <property type="entry name" value="SEA_dom_sf"/>
</dbReference>
<dbReference type="InterPro" id="IPR023415">
    <property type="entry name" value="LDLR_class-A_CS"/>
</dbReference>
<dbReference type="InterPro" id="IPR018114">
    <property type="entry name" value="TRYPSIN_HIS"/>
</dbReference>
<feature type="disulfide bond" evidence="10">
    <location>
        <begin position="526"/>
        <end position="538"/>
    </location>
</feature>
<dbReference type="GeneTree" id="ENSGT00940000155418"/>
<evidence type="ECO:0000256" key="4">
    <source>
        <dbReference type="ARBA" id="ARBA00022801"/>
    </source>
</evidence>
<dbReference type="InterPro" id="IPR035914">
    <property type="entry name" value="Sperma_CUB_dom_sf"/>
</dbReference>
<feature type="disulfide bond" evidence="10">
    <location>
        <begin position="490"/>
        <end position="502"/>
    </location>
</feature>
<evidence type="ECO:0000256" key="8">
    <source>
        <dbReference type="ARBA" id="ARBA00023136"/>
    </source>
</evidence>
<dbReference type="CDD" id="cd00112">
    <property type="entry name" value="LDLa"/>
    <property type="match status" value="4"/>
</dbReference>
<dbReference type="PANTHER" id="PTHR24252">
    <property type="entry name" value="ACROSIN-RELATED"/>
    <property type="match status" value="1"/>
</dbReference>
<dbReference type="InterPro" id="IPR000082">
    <property type="entry name" value="SEA_dom"/>
</dbReference>
<dbReference type="SMART" id="SM00192">
    <property type="entry name" value="LDLa"/>
    <property type="match status" value="4"/>
</dbReference>
<dbReference type="PROSITE" id="PS50240">
    <property type="entry name" value="TRYPSIN_DOM"/>
    <property type="match status" value="1"/>
</dbReference>
<dbReference type="InterPro" id="IPR043504">
    <property type="entry name" value="Peptidase_S1_PA_chymotrypsin"/>
</dbReference>
<keyword evidence="9 10" id="KW-1015">Disulfide bond</keyword>
<dbReference type="RefSeq" id="XP_010883348.1">
    <property type="nucleotide sequence ID" value="XM_010885046.5"/>
</dbReference>
<comment type="subcellular location">
    <subcellularLocation>
        <location evidence="1">Membrane</location>
        <topology evidence="1">Single-pass type II membrane protein</topology>
    </subcellularLocation>
</comment>
<organism evidence="16 17">
    <name type="scientific">Esox lucius</name>
    <name type="common">Northern pike</name>
    <dbReference type="NCBI Taxonomy" id="8010"/>
    <lineage>
        <taxon>Eukaryota</taxon>
        <taxon>Metazoa</taxon>
        <taxon>Chordata</taxon>
        <taxon>Craniata</taxon>
        <taxon>Vertebrata</taxon>
        <taxon>Euteleostomi</taxon>
        <taxon>Actinopterygii</taxon>
        <taxon>Neopterygii</taxon>
        <taxon>Teleostei</taxon>
        <taxon>Protacanthopterygii</taxon>
        <taxon>Esociformes</taxon>
        <taxon>Esocidae</taxon>
        <taxon>Esox</taxon>
    </lineage>
</organism>
<evidence type="ECO:0000256" key="10">
    <source>
        <dbReference type="PROSITE-ProRule" id="PRU00124"/>
    </source>
</evidence>
<dbReference type="AlphaFoldDB" id="A0A6Q2XM14"/>
<comment type="caution">
    <text evidence="10">Lacks conserved residue(s) required for the propagation of feature annotation.</text>
</comment>
<dbReference type="GO" id="GO:0004252">
    <property type="term" value="F:serine-type endopeptidase activity"/>
    <property type="evidence" value="ECO:0007669"/>
    <property type="project" value="InterPro"/>
</dbReference>
<keyword evidence="17" id="KW-1185">Reference proteome</keyword>
<dbReference type="CDD" id="cd00041">
    <property type="entry name" value="CUB"/>
    <property type="match status" value="2"/>
</dbReference>
<dbReference type="Pfam" id="PF00089">
    <property type="entry name" value="Trypsin"/>
    <property type="match status" value="1"/>
</dbReference>
<dbReference type="Gene3D" id="2.60.120.290">
    <property type="entry name" value="Spermadhesin, CUB domain"/>
    <property type="match status" value="2"/>
</dbReference>
<dbReference type="InterPro" id="IPR000859">
    <property type="entry name" value="CUB_dom"/>
</dbReference>
<dbReference type="Gene3D" id="4.10.400.10">
    <property type="entry name" value="Low-density Lipoprotein Receptor"/>
    <property type="match status" value="4"/>
</dbReference>
<evidence type="ECO:0000313" key="17">
    <source>
        <dbReference type="Proteomes" id="UP000265140"/>
    </source>
</evidence>
<dbReference type="SUPFAM" id="SSF50494">
    <property type="entry name" value="Trypsin-like serine proteases"/>
    <property type="match status" value="1"/>
</dbReference>
<evidence type="ECO:0000256" key="1">
    <source>
        <dbReference type="ARBA" id="ARBA00004606"/>
    </source>
</evidence>
<feature type="disulfide bond" evidence="10">
    <location>
        <begin position="567"/>
        <end position="579"/>
    </location>
</feature>
<evidence type="ECO:0000256" key="11">
    <source>
        <dbReference type="RuleBase" id="RU363034"/>
    </source>
</evidence>
<keyword evidence="2 11" id="KW-0645">Protease</keyword>
<keyword evidence="3 12" id="KW-0812">Transmembrane</keyword>
<feature type="domain" description="CUB" evidence="13">
    <location>
        <begin position="342"/>
        <end position="449"/>
    </location>
</feature>
<evidence type="ECO:0000259" key="15">
    <source>
        <dbReference type="PROSITE" id="PS50240"/>
    </source>
</evidence>
<feature type="disulfide bond" evidence="10">
    <location>
        <begin position="587"/>
        <end position="602"/>
    </location>
</feature>
<dbReference type="PROSITE" id="PS01180">
    <property type="entry name" value="CUB"/>
    <property type="match status" value="2"/>
</dbReference>
<reference evidence="16" key="2">
    <citation type="submission" date="2020-02" db="EMBL/GenBank/DDBJ databases">
        <title>Esox lucius (northern pike) genome, fEsoLuc1, primary haplotype.</title>
        <authorList>
            <person name="Myers G."/>
            <person name="Karagic N."/>
            <person name="Meyer A."/>
            <person name="Pippel M."/>
            <person name="Reichard M."/>
            <person name="Winkler S."/>
            <person name="Tracey A."/>
            <person name="Sims Y."/>
            <person name="Howe K."/>
            <person name="Rhie A."/>
            <person name="Formenti G."/>
            <person name="Durbin R."/>
            <person name="Fedrigo O."/>
            <person name="Jarvis E.D."/>
        </authorList>
    </citation>
    <scope>NUCLEOTIDE SEQUENCE [LARGE SCALE GENOMIC DNA]</scope>
</reference>
<evidence type="ECO:0000256" key="12">
    <source>
        <dbReference type="SAM" id="Phobius"/>
    </source>
</evidence>
<dbReference type="CDD" id="cd00190">
    <property type="entry name" value="Tryp_SPc"/>
    <property type="match status" value="1"/>
</dbReference>
<keyword evidence="8 12" id="KW-0472">Membrane</keyword>
<dbReference type="InterPro" id="IPR036055">
    <property type="entry name" value="LDL_receptor-like_sf"/>
</dbReference>
<dbReference type="Gene3D" id="3.30.70.960">
    <property type="entry name" value="SEA domain"/>
    <property type="match status" value="1"/>
</dbReference>
<dbReference type="InterPro" id="IPR001254">
    <property type="entry name" value="Trypsin_dom"/>
</dbReference>
<dbReference type="FunFam" id="2.40.10.10:FF:000003">
    <property type="entry name" value="Transmembrane serine protease 3"/>
    <property type="match status" value="1"/>
</dbReference>
<dbReference type="PROSITE" id="PS00134">
    <property type="entry name" value="TRYPSIN_HIS"/>
    <property type="match status" value="1"/>
</dbReference>
<evidence type="ECO:0000259" key="13">
    <source>
        <dbReference type="PROSITE" id="PS01180"/>
    </source>
</evidence>
<evidence type="ECO:0000256" key="7">
    <source>
        <dbReference type="ARBA" id="ARBA00022989"/>
    </source>
</evidence>
<dbReference type="KEGG" id="els:105019120"/>
<keyword evidence="4 11" id="KW-0378">Hydrolase</keyword>
<evidence type="ECO:0000313" key="16">
    <source>
        <dbReference type="Ensembl" id="ENSELUP00000054227.2"/>
    </source>
</evidence>
<dbReference type="PRINTS" id="PR00261">
    <property type="entry name" value="LDLRECEPTOR"/>
</dbReference>
<feature type="disulfide bond" evidence="10">
    <location>
        <begin position="497"/>
        <end position="515"/>
    </location>
</feature>
<feature type="disulfide bond" evidence="10">
    <location>
        <begin position="545"/>
        <end position="560"/>
    </location>
</feature>
<feature type="transmembrane region" description="Helical" evidence="12">
    <location>
        <begin position="34"/>
        <end position="58"/>
    </location>
</feature>
<feature type="disulfide bond" evidence="10">
    <location>
        <begin position="461"/>
        <end position="479"/>
    </location>
</feature>
<dbReference type="GO" id="GO:0006508">
    <property type="term" value="P:proteolysis"/>
    <property type="evidence" value="ECO:0007669"/>
    <property type="project" value="UniProtKB-KW"/>
</dbReference>
<accession>A0A6Q2XM14</accession>
<dbReference type="Bgee" id="ENSELUG00000021573">
    <property type="expression patterns" value="Expressed in pharyngeal gill and 9 other cell types or tissues"/>
</dbReference>
<feature type="disulfide bond" evidence="10">
    <location>
        <begin position="509"/>
        <end position="524"/>
    </location>
</feature>
<dbReference type="SUPFAM" id="SSF57424">
    <property type="entry name" value="LDL receptor-like module"/>
    <property type="match status" value="4"/>
</dbReference>
<dbReference type="SMART" id="SM00020">
    <property type="entry name" value="Tryp_SPc"/>
    <property type="match status" value="1"/>
</dbReference>
<evidence type="ECO:0000256" key="2">
    <source>
        <dbReference type="ARBA" id="ARBA00022670"/>
    </source>
</evidence>
<dbReference type="Pfam" id="PF00057">
    <property type="entry name" value="Ldl_recept_a"/>
    <property type="match status" value="3"/>
</dbReference>
<sequence length="851" mass="95314">MSSVRFESEGLNRQHEQVTFLDNKEKMASKKRTGVIVGVLIALLILAAVTGFLIWLFVIKGKEFEATRFEAALSRQRVPAQRMFSGHMKLDNLPYDPKLEDPNTTEFKDLADDLEILLDTNYKQVERLSKYYTKSVVTAFSPSLSSDGVLAYYWIMFDVPAADLEILPLFSEYRILDVLKKKFRELGKRSGQHLQISEVTASRTDPRMARNPREDDKCLFRLEAKTSVQSFESPGFPNPYPSQSRCQWQIRALQQNVISVRFSDFHIEDDCSNDYVFIYDSLSPDETQAITQKCGQRPPSNPLEVVSSGNLMLINLVTDSSVRRPGFRAYYSITPLTTSKNCGGILSDIQGNFSSPHYPSFYPPALDCNWTIKVPVGKLVRVKFTMFRVKEPGVDTRVCHKDYIEVMGTKYCGEMPSLALTSTSNNLDVKFHSDQSYTDKGFLAYYNAYDPTNPCPNQFPCATGICIKKELHCDGWNDCGDRSDEMNCNCEKDQFACANGMCKPKYWVCDRVDDCGDGSDEKHCGCVETEWRCGDGVCLPHDVVCDTKLDCIDGSDEASCKASPDICSDFSFKCKDETCVNKVNAECDRVKDCTDGSDELGCDCGVRPYKLNRIVGGENAQVGEWPWQVSLHFQTMGHVCGASIISNKWLLSAAHCFKTSSPENHIASNWWTYSGMQDQYKQDIAQQRLLKTIITHPDYSQMTYDYDVALLELSQPLVFTNTIQPICLPTSSHLFPAGIPCWVTGWGTLREGGATAQLLQKAEVKIINDTVCDVVTEGQVTSRMLCSGFLAGGVDACQGDSGGPLVCFEENGKWFQAGIVSWGEGCARRNKPGVYSRVTKLRDWIRQTSGV</sequence>
<dbReference type="Pfam" id="PF00431">
    <property type="entry name" value="CUB"/>
    <property type="match status" value="2"/>
</dbReference>
<keyword evidence="7 12" id="KW-1133">Transmembrane helix</keyword>
<dbReference type="InterPro" id="IPR009003">
    <property type="entry name" value="Peptidase_S1_PA"/>
</dbReference>
<dbReference type="GeneID" id="105019120"/>
<dbReference type="PANTHER" id="PTHR24252:SF17">
    <property type="entry name" value="SUPPRESSOR OF TUMORIGENICITY 14 PROTEIN HOMOLOG-RELATED"/>
    <property type="match status" value="1"/>
</dbReference>
<dbReference type="SUPFAM" id="SSF82671">
    <property type="entry name" value="SEA domain"/>
    <property type="match status" value="1"/>
</dbReference>
<dbReference type="PROSITE" id="PS01209">
    <property type="entry name" value="LDLRA_1"/>
    <property type="match status" value="2"/>
</dbReference>
<evidence type="ECO:0000256" key="6">
    <source>
        <dbReference type="ARBA" id="ARBA00022968"/>
    </source>
</evidence>
<feature type="domain" description="SEA" evidence="14">
    <location>
        <begin position="80"/>
        <end position="206"/>
    </location>
</feature>
<dbReference type="GO" id="GO:0009566">
    <property type="term" value="P:fertilization"/>
    <property type="evidence" value="ECO:0007669"/>
    <property type="project" value="UniProtKB-ARBA"/>
</dbReference>
<proteinExistence type="predicted"/>
<feature type="domain" description="CUB" evidence="13">
    <location>
        <begin position="218"/>
        <end position="334"/>
    </location>
</feature>
<name>A0A6Q2XM14_ESOLU</name>
<dbReference type="SUPFAM" id="SSF49854">
    <property type="entry name" value="Spermadhesin, CUB domain"/>
    <property type="match status" value="2"/>
</dbReference>
<dbReference type="Ensembl" id="ENSELUT00000077580.2">
    <property type="protein sequence ID" value="ENSELUP00000054227.2"/>
    <property type="gene ID" value="ENSELUG00000021573.3"/>
</dbReference>
<dbReference type="InterPro" id="IPR033116">
    <property type="entry name" value="TRYPSIN_SER"/>
</dbReference>
<dbReference type="GO" id="GO:0016020">
    <property type="term" value="C:membrane"/>
    <property type="evidence" value="ECO:0007669"/>
    <property type="project" value="UniProtKB-SubCell"/>
</dbReference>
<dbReference type="InterPro" id="IPR002172">
    <property type="entry name" value="LDrepeatLR_classA_rpt"/>
</dbReference>
<dbReference type="Pfam" id="PF01390">
    <property type="entry name" value="SEA"/>
    <property type="match status" value="1"/>
</dbReference>
<dbReference type="SMART" id="SM00042">
    <property type="entry name" value="CUB"/>
    <property type="match status" value="2"/>
</dbReference>
<feature type="domain" description="Peptidase S1" evidence="15">
    <location>
        <begin position="614"/>
        <end position="850"/>
    </location>
</feature>
<dbReference type="Proteomes" id="UP000265140">
    <property type="component" value="Chromosome 20"/>
</dbReference>
<feature type="disulfide bond" evidence="10">
    <location>
        <begin position="473"/>
        <end position="488"/>
    </location>
</feature>
<dbReference type="PROSITE" id="PS00135">
    <property type="entry name" value="TRYPSIN_SER"/>
    <property type="match status" value="1"/>
</dbReference>
<evidence type="ECO:0000259" key="14">
    <source>
        <dbReference type="PROSITE" id="PS50024"/>
    </source>
</evidence>
<reference evidence="17" key="1">
    <citation type="journal article" date="2014" name="PLoS ONE">
        <title>The genome and linkage map of the northern pike (Esox lucius): conserved synteny revealed between the salmonid sister group and the Neoteleostei.</title>
        <authorList>
            <person name="Rondeau E.B."/>
            <person name="Minkley D.R."/>
            <person name="Leong J.S."/>
            <person name="Messmer A.M."/>
            <person name="Jantzen J.R."/>
            <person name="von Schalburg K.R."/>
            <person name="Lemon C."/>
            <person name="Bird N.H."/>
            <person name="Koop B.F."/>
        </authorList>
    </citation>
    <scope>NUCLEOTIDE SEQUENCE</scope>
</reference>
<keyword evidence="6" id="KW-0735">Signal-anchor</keyword>
<dbReference type="FunFam" id="4.10.400.10:FF:000117">
    <property type="entry name" value="Suppressor of tumorigenicity 14 protein homolog"/>
    <property type="match status" value="1"/>
</dbReference>
<evidence type="ECO:0008006" key="18">
    <source>
        <dbReference type="Google" id="ProtNLM"/>
    </source>
</evidence>
<feature type="disulfide bond" evidence="10">
    <location>
        <begin position="533"/>
        <end position="551"/>
    </location>
</feature>
<protein>
    <recommendedName>
        <fullName evidence="18">Zmp:0000001114</fullName>
    </recommendedName>
</protein>
<reference evidence="16" key="3">
    <citation type="submission" date="2025-08" db="UniProtKB">
        <authorList>
            <consortium name="Ensembl"/>
        </authorList>
    </citation>
    <scope>IDENTIFICATION</scope>
</reference>
<dbReference type="PROSITE" id="PS50068">
    <property type="entry name" value="LDLRA_2"/>
    <property type="match status" value="4"/>
</dbReference>
<keyword evidence="5 11" id="KW-0720">Serine protease</keyword>